<organism evidence="6 7">
    <name type="scientific">Vagococcus zengguangii</name>
    <dbReference type="NCBI Taxonomy" id="2571750"/>
    <lineage>
        <taxon>Bacteria</taxon>
        <taxon>Bacillati</taxon>
        <taxon>Bacillota</taxon>
        <taxon>Bacilli</taxon>
        <taxon>Lactobacillales</taxon>
        <taxon>Enterococcaceae</taxon>
        <taxon>Vagococcus</taxon>
    </lineage>
</organism>
<name>A0A4D7CS36_9ENTE</name>
<keyword evidence="7" id="KW-1185">Reference proteome</keyword>
<accession>A0A4D7CS36</accession>
<evidence type="ECO:0000256" key="4">
    <source>
        <dbReference type="ARBA" id="ARBA00023163"/>
    </source>
</evidence>
<dbReference type="Gene3D" id="3.40.50.1360">
    <property type="match status" value="1"/>
</dbReference>
<dbReference type="GO" id="GO:0003677">
    <property type="term" value="F:DNA binding"/>
    <property type="evidence" value="ECO:0007669"/>
    <property type="project" value="UniProtKB-KW"/>
</dbReference>
<evidence type="ECO:0000256" key="2">
    <source>
        <dbReference type="ARBA" id="ARBA00023015"/>
    </source>
</evidence>
<evidence type="ECO:0000313" key="7">
    <source>
        <dbReference type="Proteomes" id="UP000298615"/>
    </source>
</evidence>
<dbReference type="Pfam" id="PF04198">
    <property type="entry name" value="Sugar-bind"/>
    <property type="match status" value="1"/>
</dbReference>
<dbReference type="Proteomes" id="UP000298615">
    <property type="component" value="Chromosome"/>
</dbReference>
<feature type="domain" description="Sugar-binding" evidence="5">
    <location>
        <begin position="67"/>
        <end position="306"/>
    </location>
</feature>
<dbReference type="InterPro" id="IPR007324">
    <property type="entry name" value="Sugar-bd_dom_put"/>
</dbReference>
<dbReference type="InterPro" id="IPR037171">
    <property type="entry name" value="NagB/RpiA_transferase-like"/>
</dbReference>
<dbReference type="KEGG" id="vao:FA707_08155"/>
<dbReference type="GO" id="GO:0030246">
    <property type="term" value="F:carbohydrate binding"/>
    <property type="evidence" value="ECO:0007669"/>
    <property type="project" value="InterPro"/>
</dbReference>
<gene>
    <name evidence="6" type="ORF">FA707_08155</name>
</gene>
<proteinExistence type="inferred from homology"/>
<dbReference type="AlphaFoldDB" id="A0A4D7CS36"/>
<reference evidence="6 7" key="1">
    <citation type="submission" date="2019-04" db="EMBL/GenBank/DDBJ databases">
        <title>Vagococcus sp. nov., isolated from faeces of yaks (Bos grunniens).</title>
        <authorList>
            <person name="Ge Y."/>
        </authorList>
    </citation>
    <scope>NUCLEOTIDE SEQUENCE [LARGE SCALE GENOMIC DNA]</scope>
    <source>
        <strain evidence="6 7">MN-17</strain>
    </source>
</reference>
<evidence type="ECO:0000313" key="6">
    <source>
        <dbReference type="EMBL" id="QCI86939.1"/>
    </source>
</evidence>
<evidence type="ECO:0000256" key="3">
    <source>
        <dbReference type="ARBA" id="ARBA00023125"/>
    </source>
</evidence>
<keyword evidence="2" id="KW-0805">Transcription regulation</keyword>
<dbReference type="PANTHER" id="PTHR34294">
    <property type="entry name" value="TRANSCRIPTIONAL REGULATOR-RELATED"/>
    <property type="match status" value="1"/>
</dbReference>
<dbReference type="Gene3D" id="1.10.10.10">
    <property type="entry name" value="Winged helix-like DNA-binding domain superfamily/Winged helix DNA-binding domain"/>
    <property type="match status" value="1"/>
</dbReference>
<dbReference type="EMBL" id="CP039712">
    <property type="protein sequence ID" value="QCI86939.1"/>
    <property type="molecule type" value="Genomic_DNA"/>
</dbReference>
<dbReference type="InterPro" id="IPR036388">
    <property type="entry name" value="WH-like_DNA-bd_sf"/>
</dbReference>
<dbReference type="RefSeq" id="WP_136953761.1">
    <property type="nucleotide sequence ID" value="NZ_CP039712.1"/>
</dbReference>
<evidence type="ECO:0000259" key="5">
    <source>
        <dbReference type="Pfam" id="PF04198"/>
    </source>
</evidence>
<comment type="similarity">
    <text evidence="1">Belongs to the SorC transcriptional regulatory family.</text>
</comment>
<dbReference type="InterPro" id="IPR051054">
    <property type="entry name" value="SorC_transcr_regulators"/>
</dbReference>
<sequence>MTEDKNDFYNYSLLTKVAWLYYIEEMTQKDIGEQLGLSRIKIIKMLEEARIKNIVQFKFSTFDRLKIEAEKKLIKKYNLKDVYIAPSSSNDDENNTLSLAAAMYIDDLIKDNTYISMGYGKTVSKVLNNLANLSEKDISIISLTGGVAPYLPNNQSKVFNAKLYLLPTPLFMSSKETAKNIRKELAVKEILDMATLSKLSVVGIGGMDDEATVLESHILNNNDFIKLKMQGAVGDILMHFIDSNGNLVQSEIEEKLVSTNLDDLKTHENVIGVAAGREKITAIKAALIGKYIHTLITDEETAQLLIKGENFDE</sequence>
<evidence type="ECO:0000256" key="1">
    <source>
        <dbReference type="ARBA" id="ARBA00010466"/>
    </source>
</evidence>
<protein>
    <submittedName>
        <fullName evidence="6">Sugar-binding transcriptional regulator</fullName>
    </submittedName>
</protein>
<dbReference type="SUPFAM" id="SSF100950">
    <property type="entry name" value="NagB/RpiA/CoA transferase-like"/>
    <property type="match status" value="1"/>
</dbReference>
<keyword evidence="3" id="KW-0238">DNA-binding</keyword>
<keyword evidence="4" id="KW-0804">Transcription</keyword>
<dbReference type="PANTHER" id="PTHR34294:SF1">
    <property type="entry name" value="TRANSCRIPTIONAL REGULATOR LSRR"/>
    <property type="match status" value="1"/>
</dbReference>